<reference evidence="1" key="1">
    <citation type="submission" date="2019-08" db="EMBL/GenBank/DDBJ databases">
        <authorList>
            <person name="Kucharzyk K."/>
            <person name="Murdoch R.W."/>
            <person name="Higgins S."/>
            <person name="Loffler F."/>
        </authorList>
    </citation>
    <scope>NUCLEOTIDE SEQUENCE</scope>
</reference>
<protein>
    <submittedName>
        <fullName evidence="1">Uncharacterized protein</fullName>
    </submittedName>
</protein>
<evidence type="ECO:0000313" key="1">
    <source>
        <dbReference type="EMBL" id="MPM61560.1"/>
    </source>
</evidence>
<organism evidence="1">
    <name type="scientific">bioreactor metagenome</name>
    <dbReference type="NCBI Taxonomy" id="1076179"/>
    <lineage>
        <taxon>unclassified sequences</taxon>
        <taxon>metagenomes</taxon>
        <taxon>ecological metagenomes</taxon>
    </lineage>
</organism>
<comment type="caution">
    <text evidence="1">The sequence shown here is derived from an EMBL/GenBank/DDBJ whole genome shotgun (WGS) entry which is preliminary data.</text>
</comment>
<sequence length="147" mass="15662">MPAIAGDSLNFGMVPLPDNDNLPSVLLRLPNKGLNPQHVGAGGADAAKSPRRQFLHQLPPLSVGAEHHGCALRRVLRPSDFPHAQSLKLRHHAGIVNQVPQHDAAAAFGGGFLRKLHRSLHAIAKTGALRQEHFHSGIPPTACPPKA</sequence>
<name>A0A645B7X3_9ZZZZ</name>
<proteinExistence type="predicted"/>
<dbReference type="EMBL" id="VSSQ01018409">
    <property type="protein sequence ID" value="MPM61560.1"/>
    <property type="molecule type" value="Genomic_DNA"/>
</dbReference>
<gene>
    <name evidence="1" type="ORF">SDC9_108420</name>
</gene>
<accession>A0A645B7X3</accession>
<dbReference type="AlphaFoldDB" id="A0A645B7X3"/>